<name>A0A327NWU9_9BACT</name>
<organism evidence="5 6">
    <name type="scientific">Spirosoma telluris</name>
    <dbReference type="NCBI Taxonomy" id="2183553"/>
    <lineage>
        <taxon>Bacteria</taxon>
        <taxon>Pseudomonadati</taxon>
        <taxon>Bacteroidota</taxon>
        <taxon>Cytophagia</taxon>
        <taxon>Cytophagales</taxon>
        <taxon>Cytophagaceae</taxon>
        <taxon>Spirosoma</taxon>
    </lineage>
</organism>
<feature type="binding site" evidence="3">
    <location>
        <position position="75"/>
    </location>
    <ligand>
        <name>a divalent metal cation</name>
        <dbReference type="ChEBI" id="CHEBI:60240"/>
    </ligand>
</feature>
<proteinExistence type="inferred from homology"/>
<evidence type="ECO:0000256" key="3">
    <source>
        <dbReference type="PIRSR" id="PIRSR607837-1"/>
    </source>
</evidence>
<comment type="caution">
    <text evidence="5">The sequence shown here is derived from an EMBL/GenBank/DDBJ whole genome shotgun (WGS) entry which is preliminary data.</text>
</comment>
<feature type="chain" id="PRO_5016272195" evidence="4">
    <location>
        <begin position="26"/>
        <end position="182"/>
    </location>
</feature>
<dbReference type="RefSeq" id="WP_111347925.1">
    <property type="nucleotide sequence ID" value="NZ_QLII01000001.1"/>
</dbReference>
<evidence type="ECO:0000313" key="6">
    <source>
        <dbReference type="Proteomes" id="UP000249016"/>
    </source>
</evidence>
<dbReference type="InterPro" id="IPR034660">
    <property type="entry name" value="DinB/YfiT-like"/>
</dbReference>
<dbReference type="GO" id="GO:0046872">
    <property type="term" value="F:metal ion binding"/>
    <property type="evidence" value="ECO:0007669"/>
    <property type="project" value="UniProtKB-KW"/>
</dbReference>
<keyword evidence="2 3" id="KW-0479">Metal-binding</keyword>
<dbReference type="EMBL" id="QLII01000001">
    <property type="protein sequence ID" value="RAI77358.1"/>
    <property type="molecule type" value="Genomic_DNA"/>
</dbReference>
<feature type="signal peptide" evidence="4">
    <location>
        <begin position="1"/>
        <end position="25"/>
    </location>
</feature>
<dbReference type="AlphaFoldDB" id="A0A327NWU9"/>
<accession>A0A327NWU9</accession>
<gene>
    <name evidence="5" type="ORF">HMF3257_30085</name>
</gene>
<feature type="binding site" evidence="3">
    <location>
        <position position="161"/>
    </location>
    <ligand>
        <name>a divalent metal cation</name>
        <dbReference type="ChEBI" id="CHEBI:60240"/>
    </ligand>
</feature>
<evidence type="ECO:0000256" key="1">
    <source>
        <dbReference type="ARBA" id="ARBA00008635"/>
    </source>
</evidence>
<dbReference type="OrthoDB" id="119432at2"/>
<dbReference type="InterPro" id="IPR007837">
    <property type="entry name" value="DinB"/>
</dbReference>
<dbReference type="Pfam" id="PF05163">
    <property type="entry name" value="DinB"/>
    <property type="match status" value="1"/>
</dbReference>
<evidence type="ECO:0000256" key="4">
    <source>
        <dbReference type="SAM" id="SignalP"/>
    </source>
</evidence>
<protein>
    <submittedName>
        <fullName evidence="5">Damage-inducible protein DinB</fullName>
    </submittedName>
</protein>
<sequence length="182" mass="20609">MLTKSHLRFLRIFLGLFWAFTAVQAAAPLTTISQLTADWQRAKEYTKEYLDAMPEDGVNFKPTPEIRSFAEQMLHLTAANYNFGALASGKANPMQGKKLEEMTELKNKAALTKAVMDSYDFMIDAVKGMTDAQLAESVKMGQREMTKEVVLAKAFEHQTHHRGQCTIYIRMKGIKPPNEKLF</sequence>
<reference evidence="5 6" key="1">
    <citation type="submission" date="2018-06" db="EMBL/GenBank/DDBJ databases">
        <title>Spirosoma sp. HMF3257 Genome sequencing and assembly.</title>
        <authorList>
            <person name="Kang H."/>
            <person name="Cha I."/>
            <person name="Kim H."/>
            <person name="Kang J."/>
            <person name="Joh K."/>
        </authorList>
    </citation>
    <scope>NUCLEOTIDE SEQUENCE [LARGE SCALE GENOMIC DNA]</scope>
    <source>
        <strain evidence="5 6">HMF3257</strain>
    </source>
</reference>
<comment type="similarity">
    <text evidence="1">Belongs to the DinB family.</text>
</comment>
<keyword evidence="4" id="KW-0732">Signal</keyword>
<dbReference type="SUPFAM" id="SSF109854">
    <property type="entry name" value="DinB/YfiT-like putative metalloenzymes"/>
    <property type="match status" value="1"/>
</dbReference>
<feature type="binding site" evidence="3">
    <location>
        <position position="157"/>
    </location>
    <ligand>
        <name>a divalent metal cation</name>
        <dbReference type="ChEBI" id="CHEBI:60240"/>
    </ligand>
</feature>
<keyword evidence="6" id="KW-1185">Reference proteome</keyword>
<dbReference type="Gene3D" id="1.20.120.450">
    <property type="entry name" value="dinb family like domain"/>
    <property type="match status" value="1"/>
</dbReference>
<dbReference type="Proteomes" id="UP000249016">
    <property type="component" value="Unassembled WGS sequence"/>
</dbReference>
<evidence type="ECO:0000313" key="5">
    <source>
        <dbReference type="EMBL" id="RAI77358.1"/>
    </source>
</evidence>
<evidence type="ECO:0000256" key="2">
    <source>
        <dbReference type="ARBA" id="ARBA00022723"/>
    </source>
</evidence>